<dbReference type="Gene3D" id="2.60.40.10">
    <property type="entry name" value="Immunoglobulins"/>
    <property type="match status" value="1"/>
</dbReference>
<dbReference type="EMBL" id="LHPF02000009">
    <property type="protein sequence ID" value="PSC72682.1"/>
    <property type="molecule type" value="Genomic_DNA"/>
</dbReference>
<feature type="compositionally biased region" description="Basic residues" evidence="2">
    <location>
        <begin position="1"/>
        <end position="18"/>
    </location>
</feature>
<dbReference type="PROSITE" id="PS50853">
    <property type="entry name" value="FN3"/>
    <property type="match status" value="1"/>
</dbReference>
<dbReference type="InterPro" id="IPR013783">
    <property type="entry name" value="Ig-like_fold"/>
</dbReference>
<dbReference type="AlphaFoldDB" id="A0A2P6VF15"/>
<feature type="compositionally biased region" description="Gly residues" evidence="2">
    <location>
        <begin position="561"/>
        <end position="584"/>
    </location>
</feature>
<dbReference type="STRING" id="554055.A0A2P6VF15"/>
<sequence>MPPKKKKAASTGAKKKSGSPKGESGAAAARAAAEEERKRLAAELGVATGARAAQEAAARTLEAELAALRQRHTLDAATASDVLSSQQRLAAAAEEVARGLEAQLAEARAQAAALQRQLDDAVAAAAAAAAASDDEHDPAAQPEMRRIISQSRRLEERLAVQAGEAGALRERLRGAEAELAAEQARSAALAVKAQSRSELRFIHSAPFLVHVRRERLSGGVPPAACLARPGAALDVAGWQLVLALPQGMHMLDLGSSKWRGGSGSSSMVGARGSCCGGSAGAEDCITAAAAATPPPATQHVTGRAVCSMGLKLLGFGGEFQGRLLPASTQYLHPDLLAWLPAPPPGDATAAEPLPRTHAALAYCPHTNSAYLFGGRGEGGSVLGDLWRLDLASMGWTRLDKMATRMAPLSDRARTPCAYEAPPPLEGAALAVSPDGGRLWLMGGRLEGGWCSKALHWFDCQMHYWAAVPPSSTWAIDSRCHHVMACVGRFLVVAGGLCYSAAGLALHRQDVLIYDPAANSWDALTDSAFELAPEGANEPHVVVTVAPTDNDCCAARRSTSSSGGGGSSKQGRQGGAGRSSSGGGSGSTFLGAGTCAFADGKLLLLKAPGGSGSSVSELWSVELALPEAIEQQAQAAQRRMTIYTDLTLKEERVGASSVRLSWRAPTAGSDKLLSFKLMLTNAEGRSREAYEGPETMCEVTGLAANAQCVFAVKALYDDASFLWSQPVLVTTAKKSSGGGGGGKGGGGNGGAAPARGGK</sequence>
<feature type="compositionally biased region" description="Low complexity" evidence="2">
    <location>
        <begin position="19"/>
        <end position="31"/>
    </location>
</feature>
<dbReference type="Proteomes" id="UP000239649">
    <property type="component" value="Unassembled WGS sequence"/>
</dbReference>
<dbReference type="InterPro" id="IPR003961">
    <property type="entry name" value="FN3_dom"/>
</dbReference>
<feature type="compositionally biased region" description="Gly residues" evidence="2">
    <location>
        <begin position="735"/>
        <end position="749"/>
    </location>
</feature>
<keyword evidence="1" id="KW-0175">Coiled coil</keyword>
<organism evidence="4 5">
    <name type="scientific">Micractinium conductrix</name>
    <dbReference type="NCBI Taxonomy" id="554055"/>
    <lineage>
        <taxon>Eukaryota</taxon>
        <taxon>Viridiplantae</taxon>
        <taxon>Chlorophyta</taxon>
        <taxon>core chlorophytes</taxon>
        <taxon>Trebouxiophyceae</taxon>
        <taxon>Chlorellales</taxon>
        <taxon>Chlorellaceae</taxon>
        <taxon>Chlorella clade</taxon>
        <taxon>Micractinium</taxon>
    </lineage>
</organism>
<dbReference type="PANTHER" id="PTHR23244">
    <property type="entry name" value="KELCH REPEAT DOMAIN"/>
    <property type="match status" value="1"/>
</dbReference>
<name>A0A2P6VF15_9CHLO</name>
<evidence type="ECO:0000313" key="5">
    <source>
        <dbReference type="Proteomes" id="UP000239649"/>
    </source>
</evidence>
<keyword evidence="5" id="KW-1185">Reference proteome</keyword>
<evidence type="ECO:0000256" key="2">
    <source>
        <dbReference type="SAM" id="MobiDB-lite"/>
    </source>
</evidence>
<feature type="domain" description="Fibronectin type-III" evidence="3">
    <location>
        <begin position="641"/>
        <end position="733"/>
    </location>
</feature>
<dbReference type="SUPFAM" id="SSF49265">
    <property type="entry name" value="Fibronectin type III"/>
    <property type="match status" value="1"/>
</dbReference>
<dbReference type="OrthoDB" id="10251809at2759"/>
<feature type="coiled-coil region" evidence="1">
    <location>
        <begin position="51"/>
        <end position="124"/>
    </location>
</feature>
<dbReference type="InterPro" id="IPR015915">
    <property type="entry name" value="Kelch-typ_b-propeller"/>
</dbReference>
<accession>A0A2P6VF15</accession>
<protein>
    <submittedName>
        <fullName evidence="4">Kelch domain-containing</fullName>
    </submittedName>
</protein>
<dbReference type="InterPro" id="IPR036116">
    <property type="entry name" value="FN3_sf"/>
</dbReference>
<evidence type="ECO:0000259" key="3">
    <source>
        <dbReference type="PROSITE" id="PS50853"/>
    </source>
</evidence>
<proteinExistence type="predicted"/>
<feature type="region of interest" description="Disordered" evidence="2">
    <location>
        <begin position="732"/>
        <end position="757"/>
    </location>
</feature>
<reference evidence="4 5" key="1">
    <citation type="journal article" date="2018" name="Plant J.">
        <title>Genome sequences of Chlorella sorokiniana UTEX 1602 and Micractinium conductrix SAG 241.80: implications to maltose excretion by a green alga.</title>
        <authorList>
            <person name="Arriola M.B."/>
            <person name="Velmurugan N."/>
            <person name="Zhang Y."/>
            <person name="Plunkett M.H."/>
            <person name="Hondzo H."/>
            <person name="Barney B.M."/>
        </authorList>
    </citation>
    <scope>NUCLEOTIDE SEQUENCE [LARGE SCALE GENOMIC DNA]</scope>
    <source>
        <strain evidence="4 5">SAG 241.80</strain>
    </source>
</reference>
<feature type="region of interest" description="Disordered" evidence="2">
    <location>
        <begin position="1"/>
        <end position="35"/>
    </location>
</feature>
<evidence type="ECO:0000313" key="4">
    <source>
        <dbReference type="EMBL" id="PSC72682.1"/>
    </source>
</evidence>
<comment type="caution">
    <text evidence="4">The sequence shown here is derived from an EMBL/GenBank/DDBJ whole genome shotgun (WGS) entry which is preliminary data.</text>
</comment>
<gene>
    <name evidence="4" type="ORF">C2E20_4013</name>
</gene>
<dbReference type="SUPFAM" id="SSF117281">
    <property type="entry name" value="Kelch motif"/>
    <property type="match status" value="1"/>
</dbReference>
<evidence type="ECO:0000256" key="1">
    <source>
        <dbReference type="SAM" id="Coils"/>
    </source>
</evidence>
<feature type="region of interest" description="Disordered" evidence="2">
    <location>
        <begin position="554"/>
        <end position="584"/>
    </location>
</feature>
<dbReference type="Gene3D" id="2.120.10.80">
    <property type="entry name" value="Kelch-type beta propeller"/>
    <property type="match status" value="2"/>
</dbReference>
<dbReference type="CDD" id="cd00063">
    <property type="entry name" value="FN3"/>
    <property type="match status" value="1"/>
</dbReference>